<evidence type="ECO:0000256" key="3">
    <source>
        <dbReference type="PROSITE-ProRule" id="PRU00221"/>
    </source>
</evidence>
<organism evidence="5 6">
    <name type="scientific">Stentor coeruleus</name>
    <dbReference type="NCBI Taxonomy" id="5963"/>
    <lineage>
        <taxon>Eukaryota</taxon>
        <taxon>Sar</taxon>
        <taxon>Alveolata</taxon>
        <taxon>Ciliophora</taxon>
        <taxon>Postciliodesmatophora</taxon>
        <taxon>Heterotrichea</taxon>
        <taxon>Heterotrichida</taxon>
        <taxon>Stentoridae</taxon>
        <taxon>Stentor</taxon>
    </lineage>
</organism>
<accession>A0A1R2C8T4</accession>
<evidence type="ECO:0000313" key="6">
    <source>
        <dbReference type="Proteomes" id="UP000187209"/>
    </source>
</evidence>
<dbReference type="Gene3D" id="2.130.10.10">
    <property type="entry name" value="YVTN repeat-like/Quinoprotein amine dehydrogenase"/>
    <property type="match status" value="2"/>
</dbReference>
<feature type="repeat" description="WD" evidence="3">
    <location>
        <begin position="88"/>
        <end position="122"/>
    </location>
</feature>
<dbReference type="EMBL" id="MPUH01000237">
    <property type="protein sequence ID" value="OMJ85427.1"/>
    <property type="molecule type" value="Genomic_DNA"/>
</dbReference>
<feature type="repeat" description="WD" evidence="3">
    <location>
        <begin position="48"/>
        <end position="87"/>
    </location>
</feature>
<dbReference type="CDD" id="cd00200">
    <property type="entry name" value="WD40"/>
    <property type="match status" value="1"/>
</dbReference>
<dbReference type="PRINTS" id="PR00320">
    <property type="entry name" value="GPROTEINBRPT"/>
</dbReference>
<dbReference type="PROSITE" id="PS50082">
    <property type="entry name" value="WD_REPEATS_2"/>
    <property type="match status" value="5"/>
</dbReference>
<name>A0A1R2C8T4_9CILI</name>
<dbReference type="InterPro" id="IPR020472">
    <property type="entry name" value="WD40_PAC1"/>
</dbReference>
<feature type="signal peptide" evidence="4">
    <location>
        <begin position="1"/>
        <end position="20"/>
    </location>
</feature>
<dbReference type="Pfam" id="PF00400">
    <property type="entry name" value="WD40"/>
    <property type="match status" value="5"/>
</dbReference>
<dbReference type="InterPro" id="IPR019775">
    <property type="entry name" value="WD40_repeat_CS"/>
</dbReference>
<dbReference type="PROSITE" id="PS50294">
    <property type="entry name" value="WD_REPEATS_REGION"/>
    <property type="match status" value="5"/>
</dbReference>
<evidence type="ECO:0000313" key="5">
    <source>
        <dbReference type="EMBL" id="OMJ85427.1"/>
    </source>
</evidence>
<feature type="repeat" description="WD" evidence="3">
    <location>
        <begin position="130"/>
        <end position="163"/>
    </location>
</feature>
<protein>
    <submittedName>
        <fullName evidence="5">Uncharacterized protein</fullName>
    </submittedName>
</protein>
<evidence type="ECO:0000256" key="4">
    <source>
        <dbReference type="SAM" id="SignalP"/>
    </source>
</evidence>
<sequence length="391" mass="44598">MKKSHVIFAFIAICIAIISCISCPCGDITGLKYKEQIAKFYSFYGNLVSGHVDEVTSFLSRNDILYTGSKDYTIRIWDLKEHKQLYMLEGHTSAVTCLILTANSKFLISSSWDSTIRIWNLEYKILIGVLRGHTDWVTSIQISPDEKTLYSSSRDSTVRVWDLISLTQKAVLKDHDSFVWSIDVSSNGNYAISGSSDKKVIIWDLKTLTSKIEIPNHNGMINNVAFSGDGEFIYTGGPNDEIHIWDTKTGDSMITLNTGGVKYFRVYDDETIVYVSNSDKIGVYDMILNQNLNTFSVDNKYMSVSKFYADDEMDLVFYCVDITIYTVDINEWKMVEIVPEYADIREMRISNSRKYAVMTYENSGAGLWDLVEKKLIQSVENVEEIEHWLSS</sequence>
<dbReference type="Proteomes" id="UP000187209">
    <property type="component" value="Unassembled WGS sequence"/>
</dbReference>
<proteinExistence type="predicted"/>
<dbReference type="SMART" id="SM00320">
    <property type="entry name" value="WD40"/>
    <property type="match status" value="6"/>
</dbReference>
<feature type="repeat" description="WD" evidence="3">
    <location>
        <begin position="214"/>
        <end position="255"/>
    </location>
</feature>
<reference evidence="5 6" key="1">
    <citation type="submission" date="2016-11" db="EMBL/GenBank/DDBJ databases">
        <title>The macronuclear genome of Stentor coeruleus: a giant cell with tiny introns.</title>
        <authorList>
            <person name="Slabodnick M."/>
            <person name="Ruby J.G."/>
            <person name="Reiff S.B."/>
            <person name="Swart E.C."/>
            <person name="Gosai S."/>
            <person name="Prabakaran S."/>
            <person name="Witkowska E."/>
            <person name="Larue G.E."/>
            <person name="Fisher S."/>
            <person name="Freeman R.M."/>
            <person name="Gunawardena J."/>
            <person name="Chu W."/>
            <person name="Stover N.A."/>
            <person name="Gregory B.D."/>
            <person name="Nowacki M."/>
            <person name="Derisi J."/>
            <person name="Roy S.W."/>
            <person name="Marshall W.F."/>
            <person name="Sood P."/>
        </authorList>
    </citation>
    <scope>NUCLEOTIDE SEQUENCE [LARGE SCALE GENOMIC DNA]</scope>
    <source>
        <strain evidence="5">WM001</strain>
    </source>
</reference>
<dbReference type="PANTHER" id="PTHR22847">
    <property type="entry name" value="WD40 REPEAT PROTEIN"/>
    <property type="match status" value="1"/>
</dbReference>
<feature type="chain" id="PRO_5013317513" evidence="4">
    <location>
        <begin position="21"/>
        <end position="391"/>
    </location>
</feature>
<dbReference type="SUPFAM" id="SSF50978">
    <property type="entry name" value="WD40 repeat-like"/>
    <property type="match status" value="1"/>
</dbReference>
<dbReference type="InterPro" id="IPR001680">
    <property type="entry name" value="WD40_rpt"/>
</dbReference>
<dbReference type="PROSITE" id="PS00678">
    <property type="entry name" value="WD_REPEATS_1"/>
    <property type="match status" value="5"/>
</dbReference>
<dbReference type="PANTHER" id="PTHR22847:SF637">
    <property type="entry name" value="WD REPEAT DOMAIN 5B"/>
    <property type="match status" value="1"/>
</dbReference>
<keyword evidence="6" id="KW-1185">Reference proteome</keyword>
<keyword evidence="1 3" id="KW-0853">WD repeat</keyword>
<dbReference type="AlphaFoldDB" id="A0A1R2C8T4"/>
<keyword evidence="4" id="KW-0732">Signal</keyword>
<keyword evidence="2" id="KW-0677">Repeat</keyword>
<dbReference type="PROSITE" id="PS51257">
    <property type="entry name" value="PROKAR_LIPOPROTEIN"/>
    <property type="match status" value="1"/>
</dbReference>
<dbReference type="GO" id="GO:1990234">
    <property type="term" value="C:transferase complex"/>
    <property type="evidence" value="ECO:0007669"/>
    <property type="project" value="UniProtKB-ARBA"/>
</dbReference>
<dbReference type="OrthoDB" id="429368at2759"/>
<gene>
    <name evidence="5" type="ORF">SteCoe_13270</name>
</gene>
<evidence type="ECO:0000256" key="1">
    <source>
        <dbReference type="ARBA" id="ARBA00022574"/>
    </source>
</evidence>
<evidence type="ECO:0000256" key="2">
    <source>
        <dbReference type="ARBA" id="ARBA00022737"/>
    </source>
</evidence>
<dbReference type="InterPro" id="IPR036322">
    <property type="entry name" value="WD40_repeat_dom_sf"/>
</dbReference>
<dbReference type="InterPro" id="IPR015943">
    <property type="entry name" value="WD40/YVTN_repeat-like_dom_sf"/>
</dbReference>
<feature type="repeat" description="WD" evidence="3">
    <location>
        <begin position="172"/>
        <end position="207"/>
    </location>
</feature>
<comment type="caution">
    <text evidence="5">The sequence shown here is derived from an EMBL/GenBank/DDBJ whole genome shotgun (WGS) entry which is preliminary data.</text>
</comment>